<protein>
    <submittedName>
        <fullName evidence="2">Uncharacterized protein</fullName>
    </submittedName>
</protein>
<gene>
    <name evidence="2" type="ORF">P0Y56_14120</name>
</gene>
<dbReference type="EMBL" id="CP119316">
    <property type="protein sequence ID" value="WEK48462.1"/>
    <property type="molecule type" value="Genomic_DNA"/>
</dbReference>
<sequence>MDHEGEILESFVMKKRDNPRL</sequence>
<dbReference type="KEGG" id="acob:P0Y56_14120"/>
<organism evidence="2 3">
    <name type="scientific">Candidatus Andeanibacterium colombiense</name>
    <dbReference type="NCBI Taxonomy" id="3121345"/>
    <lineage>
        <taxon>Bacteria</taxon>
        <taxon>Pseudomonadati</taxon>
        <taxon>Pseudomonadota</taxon>
        <taxon>Alphaproteobacteria</taxon>
        <taxon>Sphingomonadales</taxon>
        <taxon>Sphingomonadaceae</taxon>
        <taxon>Candidatus Andeanibacterium</taxon>
    </lineage>
</organism>
<proteinExistence type="predicted"/>
<evidence type="ECO:0000313" key="3">
    <source>
        <dbReference type="Proteomes" id="UP001218362"/>
    </source>
</evidence>
<evidence type="ECO:0000313" key="2">
    <source>
        <dbReference type="EMBL" id="WEK48462.1"/>
    </source>
</evidence>
<feature type="region of interest" description="Disordered" evidence="1">
    <location>
        <begin position="1"/>
        <end position="21"/>
    </location>
</feature>
<accession>A0AAJ5X9M1</accession>
<reference evidence="2" key="1">
    <citation type="submission" date="2023-03" db="EMBL/GenBank/DDBJ databases">
        <title>Andean soil-derived lignocellulolytic bacterial consortium as a source of novel taxa and putative plastic-active enzymes.</title>
        <authorList>
            <person name="Diaz-Garcia L."/>
            <person name="Chuvochina M."/>
            <person name="Feuerriegel G."/>
            <person name="Bunk B."/>
            <person name="Sproer C."/>
            <person name="Streit W.R."/>
            <person name="Rodriguez L.M."/>
            <person name="Overmann J."/>
            <person name="Jimenez D.J."/>
        </authorList>
    </citation>
    <scope>NUCLEOTIDE SEQUENCE</scope>
    <source>
        <strain evidence="2">MAG 26</strain>
    </source>
</reference>
<name>A0AAJ5X9M1_9SPHN</name>
<dbReference type="AlphaFoldDB" id="A0AAJ5X9M1"/>
<dbReference type="Proteomes" id="UP001218362">
    <property type="component" value="Chromosome"/>
</dbReference>
<evidence type="ECO:0000256" key="1">
    <source>
        <dbReference type="SAM" id="MobiDB-lite"/>
    </source>
</evidence>